<feature type="region of interest" description="Disordered" evidence="6">
    <location>
        <begin position="1026"/>
        <end position="1097"/>
    </location>
</feature>
<dbReference type="GO" id="GO:0005770">
    <property type="term" value="C:late endosome"/>
    <property type="evidence" value="ECO:0007669"/>
    <property type="project" value="TreeGrafter"/>
</dbReference>
<protein>
    <recommendedName>
        <fullName evidence="12">FYVE and coiled-coil domain containing 1</fullName>
    </recommendedName>
</protein>
<reference evidence="10" key="1">
    <citation type="journal article" date="2023" name="Science">
        <title>Genome structures resolve the early diversification of teleost fishes.</title>
        <authorList>
            <person name="Parey E."/>
            <person name="Louis A."/>
            <person name="Montfort J."/>
            <person name="Bouchez O."/>
            <person name="Roques C."/>
            <person name="Iampietro C."/>
            <person name="Lluch J."/>
            <person name="Castinel A."/>
            <person name="Donnadieu C."/>
            <person name="Desvignes T."/>
            <person name="Floi Bucao C."/>
            <person name="Jouanno E."/>
            <person name="Wen M."/>
            <person name="Mejri S."/>
            <person name="Dirks R."/>
            <person name="Jansen H."/>
            <person name="Henkel C."/>
            <person name="Chen W.J."/>
            <person name="Zahm M."/>
            <person name="Cabau C."/>
            <person name="Klopp C."/>
            <person name="Thompson A.W."/>
            <person name="Robinson-Rechavi M."/>
            <person name="Braasch I."/>
            <person name="Lecointre G."/>
            <person name="Bobe J."/>
            <person name="Postlethwait J.H."/>
            <person name="Berthelot C."/>
            <person name="Roest Crollius H."/>
            <person name="Guiguen Y."/>
        </authorList>
    </citation>
    <scope>NUCLEOTIDE SEQUENCE</scope>
    <source>
        <strain evidence="10">WJC10195</strain>
    </source>
</reference>
<evidence type="ECO:0000256" key="4">
    <source>
        <dbReference type="PROSITE-ProRule" id="PRU00091"/>
    </source>
</evidence>
<dbReference type="PROSITE" id="PS50866">
    <property type="entry name" value="GOLD"/>
    <property type="match status" value="1"/>
</dbReference>
<evidence type="ECO:0000256" key="5">
    <source>
        <dbReference type="SAM" id="Coils"/>
    </source>
</evidence>
<feature type="region of interest" description="Disordered" evidence="6">
    <location>
        <begin position="912"/>
        <end position="947"/>
    </location>
</feature>
<proteinExistence type="predicted"/>
<dbReference type="InterPro" id="IPR011011">
    <property type="entry name" value="Znf_FYVE_PHD"/>
</dbReference>
<dbReference type="AlphaFoldDB" id="A0A9Q1IEC3"/>
<dbReference type="InterPro" id="IPR017455">
    <property type="entry name" value="Znf_FYVE-rel"/>
</dbReference>
<evidence type="ECO:0000259" key="7">
    <source>
        <dbReference type="PROSITE" id="PS50178"/>
    </source>
</evidence>
<dbReference type="GO" id="GO:0005764">
    <property type="term" value="C:lysosome"/>
    <property type="evidence" value="ECO:0007669"/>
    <property type="project" value="TreeGrafter"/>
</dbReference>
<evidence type="ECO:0000313" key="11">
    <source>
        <dbReference type="Proteomes" id="UP001152622"/>
    </source>
</evidence>
<evidence type="ECO:0000256" key="2">
    <source>
        <dbReference type="ARBA" id="ARBA00022771"/>
    </source>
</evidence>
<keyword evidence="1" id="KW-0479">Metal-binding</keyword>
<accession>A0A9Q1IEC3</accession>
<dbReference type="InterPro" id="IPR000306">
    <property type="entry name" value="Znf_FYVE"/>
</dbReference>
<dbReference type="EMBL" id="JAINUF010000019">
    <property type="protein sequence ID" value="KAJ8336509.1"/>
    <property type="molecule type" value="Genomic_DNA"/>
</dbReference>
<dbReference type="InterPro" id="IPR047336">
    <property type="entry name" value="RUN_FYCO1"/>
</dbReference>
<feature type="region of interest" description="Disordered" evidence="6">
    <location>
        <begin position="261"/>
        <end position="351"/>
    </location>
</feature>
<sequence length="1159" mass="131025">MATMSVGESQLQRIIRDLRDAVTELGKEHRECGEPVTDDSSNLHKFCYKLEYLLQFDQKEKNTLLGIRKDYWEYFCDCLAKTKGANDGIRFVKSITELKTSLGKGRAFIRYSLVHQRLADTLQQCVMNQRVTSDWYYVRSPFLKPHMNADIVTHLYELNEVQFDVASRGHDLDSAWPTFARRTLGLGGSPASPWRPPSRCSSISSLAGPFSPQALEFIPSPDYNSSLPGHLNETARCNEAEDLRLELDQSELRQRELRAELSQSEQKLQELRTELDQSERKRQELSAELDQSERKRQELSAELDQSERKQAKEQQEALERLQRALEDREEEVGELRRQLQEKEELQHTREVLERQVEQLEETLRVRKEELSARAEQIRVPEAGLKREAETQEGPGVGLEKEAETQEEPEAELQTEVESQEQEGAELQLRAGPRENEAESRQELTEREVSRLQEEVGELRTRLQAAAESQEEAGAQLEVAEEEREALRVQVEHFQSQLERLNQAHMEEEAQEEEREVCASQELSVLKEQQAKLTLELSEAREGLHRANAEMAELGVAACALTAEKEEAAHKLAELQAENGGLKAELRAREEASVLGEAELRQAKEKLPEASAELRAREEADALREAGLRAREEADALREVGLRAQEEADALRFQMSSQTMSHQSQLQGLNEELATVRAALERRSLREAKESEQQTADSCQSQVLEEKNHHNTQKELQILRDNLTRTEQELAYSRSTCVSLREALNRASVEKQGSDLMTSAEIDDLYRTKKNLEERLIQLIKEKDALWKKSDALEFEQKLREEEVVSDREAGSCPACHSQYSWLLRRHQCGLCGRGFCYYCSNNAVTTRQGGKRERCCRDCYTQHCAVAGRHPLGQTPDTPTSPPSNPAHATAGMDDAVFDIITEDEVNKIYDSDLPGAESEDRQQGTQERSTSTIEATPEDPEEQTPNVQDAEIYLLKSGELTFNVPLSLEDVLQFGDGSRELFIKSSCYSLISIEVGEAGPSIGWVFSSEPKSIAFSVVYREGPSTPLEQAKEGPNTPLEQAKEGPNTLLEPAKDGPNTPLKESKEGPNTPLEQAKEGPNTPLEVSKEGPNTPLDESKVLIPLTRCNSHKETIQGQLKVRKPGTYMLIFDNSFSRFISKKVLYRLTVDKPVVYDGSDFP</sequence>
<feature type="domain" description="FYVE-type" evidence="7">
    <location>
        <begin position="806"/>
        <end position="864"/>
    </location>
</feature>
<dbReference type="SUPFAM" id="SSF140741">
    <property type="entry name" value="RUN domain-like"/>
    <property type="match status" value="1"/>
</dbReference>
<dbReference type="GO" id="GO:0008270">
    <property type="term" value="F:zinc ion binding"/>
    <property type="evidence" value="ECO:0007669"/>
    <property type="project" value="UniProtKB-KW"/>
</dbReference>
<feature type="coiled-coil region" evidence="5">
    <location>
        <begin position="564"/>
        <end position="619"/>
    </location>
</feature>
<feature type="domain" description="RUN" evidence="8">
    <location>
        <begin position="37"/>
        <end position="170"/>
    </location>
</feature>
<dbReference type="OrthoDB" id="660555at2759"/>
<feature type="region of interest" description="Disordered" evidence="6">
    <location>
        <begin position="369"/>
        <end position="478"/>
    </location>
</feature>
<dbReference type="InterPro" id="IPR036598">
    <property type="entry name" value="GOLD_dom_sf"/>
</dbReference>
<feature type="compositionally biased region" description="Low complexity" evidence="6">
    <location>
        <begin position="463"/>
        <end position="477"/>
    </location>
</feature>
<evidence type="ECO:0000259" key="9">
    <source>
        <dbReference type="PROSITE" id="PS50866"/>
    </source>
</evidence>
<keyword evidence="11" id="KW-1185">Reference proteome</keyword>
<evidence type="ECO:0000256" key="1">
    <source>
        <dbReference type="ARBA" id="ARBA00022723"/>
    </source>
</evidence>
<dbReference type="Proteomes" id="UP001152622">
    <property type="component" value="Chromosome 19"/>
</dbReference>
<dbReference type="SUPFAM" id="SSF57903">
    <property type="entry name" value="FYVE/PHD zinc finger"/>
    <property type="match status" value="1"/>
</dbReference>
<feature type="compositionally biased region" description="Basic and acidic residues" evidence="6">
    <location>
        <begin position="431"/>
        <end position="460"/>
    </location>
</feature>
<dbReference type="PROSITE" id="PS50826">
    <property type="entry name" value="RUN"/>
    <property type="match status" value="1"/>
</dbReference>
<dbReference type="CDD" id="cd17698">
    <property type="entry name" value="RUN_FYCO1"/>
    <property type="match status" value="1"/>
</dbReference>
<dbReference type="SUPFAM" id="SSF101576">
    <property type="entry name" value="Supernatant protein factor (SPF), C-terminal domain"/>
    <property type="match status" value="1"/>
</dbReference>
<feature type="region of interest" description="Disordered" evidence="6">
    <location>
        <begin position="870"/>
        <end position="891"/>
    </location>
</feature>
<dbReference type="PANTHER" id="PTHR46753">
    <property type="entry name" value="FYVE AND COILED-COIL DOMAIN-CONTAINING PROTEIN 1"/>
    <property type="match status" value="1"/>
</dbReference>
<dbReference type="InterPro" id="IPR004012">
    <property type="entry name" value="Run_dom"/>
</dbReference>
<dbReference type="Pfam" id="PF01363">
    <property type="entry name" value="FYVE"/>
    <property type="match status" value="1"/>
</dbReference>
<dbReference type="PROSITE" id="PS50178">
    <property type="entry name" value="ZF_FYVE"/>
    <property type="match status" value="1"/>
</dbReference>
<dbReference type="InterPro" id="IPR037213">
    <property type="entry name" value="Run_dom_sf"/>
</dbReference>
<feature type="compositionally biased region" description="Polar residues" evidence="6">
    <location>
        <begin position="924"/>
        <end position="935"/>
    </location>
</feature>
<evidence type="ECO:0008006" key="12">
    <source>
        <dbReference type="Google" id="ProtNLM"/>
    </source>
</evidence>
<dbReference type="Gene3D" id="1.20.58.900">
    <property type="match status" value="1"/>
</dbReference>
<dbReference type="FunFam" id="1.20.58.900:FF:000010">
    <property type="entry name" value="FYVE and coiled-coil domain containing 1"/>
    <property type="match status" value="1"/>
</dbReference>
<feature type="domain" description="GOLD" evidence="9">
    <location>
        <begin position="966"/>
        <end position="1147"/>
    </location>
</feature>
<feature type="region of interest" description="Disordered" evidence="6">
    <location>
        <begin position="685"/>
        <end position="712"/>
    </location>
</feature>
<dbReference type="PANTHER" id="PTHR46753:SF2">
    <property type="entry name" value="FYVE AND COILED-COIL DOMAIN-CONTAINING PROTEIN 1"/>
    <property type="match status" value="1"/>
</dbReference>
<dbReference type="GO" id="GO:0005776">
    <property type="term" value="C:autophagosome"/>
    <property type="evidence" value="ECO:0007669"/>
    <property type="project" value="TreeGrafter"/>
</dbReference>
<evidence type="ECO:0000259" key="8">
    <source>
        <dbReference type="PROSITE" id="PS50826"/>
    </source>
</evidence>
<feature type="compositionally biased region" description="Basic and acidic residues" evidence="6">
    <location>
        <begin position="703"/>
        <end position="712"/>
    </location>
</feature>
<keyword evidence="3" id="KW-0862">Zinc</keyword>
<evidence type="ECO:0000256" key="3">
    <source>
        <dbReference type="ARBA" id="ARBA00022833"/>
    </source>
</evidence>
<dbReference type="InterPro" id="IPR009038">
    <property type="entry name" value="GOLD_dom"/>
</dbReference>
<organism evidence="10 11">
    <name type="scientific">Synaphobranchus kaupii</name>
    <name type="common">Kaup's arrowtooth eel</name>
    <dbReference type="NCBI Taxonomy" id="118154"/>
    <lineage>
        <taxon>Eukaryota</taxon>
        <taxon>Metazoa</taxon>
        <taxon>Chordata</taxon>
        <taxon>Craniata</taxon>
        <taxon>Vertebrata</taxon>
        <taxon>Euteleostomi</taxon>
        <taxon>Actinopterygii</taxon>
        <taxon>Neopterygii</taxon>
        <taxon>Teleostei</taxon>
        <taxon>Anguilliformes</taxon>
        <taxon>Synaphobranchidae</taxon>
        <taxon>Synaphobranchus</taxon>
    </lineage>
</organism>
<dbReference type="Gene3D" id="3.30.40.10">
    <property type="entry name" value="Zinc/RING finger domain, C3HC4 (zinc finger)"/>
    <property type="match status" value="1"/>
</dbReference>
<feature type="compositionally biased region" description="Basic and acidic residues" evidence="6">
    <location>
        <begin position="267"/>
        <end position="326"/>
    </location>
</feature>
<feature type="compositionally biased region" description="Basic and acidic residues" evidence="6">
    <location>
        <begin position="369"/>
        <end position="389"/>
    </location>
</feature>
<feature type="compositionally biased region" description="Acidic residues" evidence="6">
    <location>
        <begin position="404"/>
        <end position="423"/>
    </location>
</feature>
<feature type="compositionally biased region" description="Polar residues" evidence="6">
    <location>
        <begin position="692"/>
        <end position="702"/>
    </location>
</feature>
<gene>
    <name evidence="10" type="ORF">SKAU_G00377290</name>
</gene>
<dbReference type="GO" id="GO:0072383">
    <property type="term" value="P:plus-end-directed vesicle transport along microtubule"/>
    <property type="evidence" value="ECO:0007669"/>
    <property type="project" value="TreeGrafter"/>
</dbReference>
<name>A0A9Q1IEC3_SYNKA</name>
<dbReference type="SMART" id="SM00064">
    <property type="entry name" value="FYVE"/>
    <property type="match status" value="1"/>
</dbReference>
<feature type="compositionally biased region" description="Basic and acidic residues" evidence="6">
    <location>
        <begin position="333"/>
        <end position="351"/>
    </location>
</feature>
<dbReference type="InterPro" id="IPR013083">
    <property type="entry name" value="Znf_RING/FYVE/PHD"/>
</dbReference>
<dbReference type="GO" id="GO:1901098">
    <property type="term" value="P:positive regulation of autophagosome maturation"/>
    <property type="evidence" value="ECO:0007669"/>
    <property type="project" value="TreeGrafter"/>
</dbReference>
<dbReference type="Gene3D" id="2.60.120.680">
    <property type="entry name" value="GOLD domain"/>
    <property type="match status" value="1"/>
</dbReference>
<evidence type="ECO:0000256" key="6">
    <source>
        <dbReference type="SAM" id="MobiDB-lite"/>
    </source>
</evidence>
<keyword evidence="5" id="KW-0175">Coiled coil</keyword>
<comment type="caution">
    <text evidence="10">The sequence shown here is derived from an EMBL/GenBank/DDBJ whole genome shotgun (WGS) entry which is preliminary data.</text>
</comment>
<dbReference type="Pfam" id="PF02759">
    <property type="entry name" value="RUN"/>
    <property type="match status" value="1"/>
</dbReference>
<keyword evidence="2 4" id="KW-0863">Zinc-finger</keyword>
<evidence type="ECO:0000313" key="10">
    <source>
        <dbReference type="EMBL" id="KAJ8336509.1"/>
    </source>
</evidence>